<protein>
    <submittedName>
        <fullName evidence="1">Uncharacterized protein</fullName>
    </submittedName>
</protein>
<dbReference type="EMBL" id="JAQOWY010000470">
    <property type="protein sequence ID" value="KAK1841603.1"/>
    <property type="molecule type" value="Genomic_DNA"/>
</dbReference>
<gene>
    <name evidence="1" type="ORF">CCHR01_15773</name>
</gene>
<comment type="caution">
    <text evidence="1">The sequence shown here is derived from an EMBL/GenBank/DDBJ whole genome shotgun (WGS) entry which is preliminary data.</text>
</comment>
<evidence type="ECO:0000313" key="1">
    <source>
        <dbReference type="EMBL" id="KAK1841603.1"/>
    </source>
</evidence>
<dbReference type="AlphaFoldDB" id="A0AAD9A5B6"/>
<dbReference type="Proteomes" id="UP001243330">
    <property type="component" value="Unassembled WGS sequence"/>
</dbReference>
<sequence length="174" mass="19875">MAGFCPLLISKLPLRDYVFFASFSSSSSSLRAYVQKASAAGAVRHHFLWPAQTKRHEAGLRRDSSTFKRTGSWRPLSNLGCTPNSYKTMPSESSFPLPSFERRRHRKTLQNEKKKAENEFRETNERAEAGVGVKASGVAGTRRWERRRSLMQIVMHRGISTKQQRNKALFGRAW</sequence>
<name>A0AAD9A5B6_9PEZI</name>
<reference evidence="1" key="1">
    <citation type="submission" date="2023-01" db="EMBL/GenBank/DDBJ databases">
        <title>Colletotrichum chrysophilum M932 genome sequence.</title>
        <authorList>
            <person name="Baroncelli R."/>
        </authorList>
    </citation>
    <scope>NUCLEOTIDE SEQUENCE</scope>
    <source>
        <strain evidence="1">M932</strain>
    </source>
</reference>
<accession>A0AAD9A5B6</accession>
<proteinExistence type="predicted"/>
<evidence type="ECO:0000313" key="2">
    <source>
        <dbReference type="Proteomes" id="UP001243330"/>
    </source>
</evidence>
<keyword evidence="2" id="KW-1185">Reference proteome</keyword>
<organism evidence="1 2">
    <name type="scientific">Colletotrichum chrysophilum</name>
    <dbReference type="NCBI Taxonomy" id="1836956"/>
    <lineage>
        <taxon>Eukaryota</taxon>
        <taxon>Fungi</taxon>
        <taxon>Dikarya</taxon>
        <taxon>Ascomycota</taxon>
        <taxon>Pezizomycotina</taxon>
        <taxon>Sordariomycetes</taxon>
        <taxon>Hypocreomycetidae</taxon>
        <taxon>Glomerellales</taxon>
        <taxon>Glomerellaceae</taxon>
        <taxon>Colletotrichum</taxon>
        <taxon>Colletotrichum gloeosporioides species complex</taxon>
    </lineage>
</organism>